<reference evidence="1" key="1">
    <citation type="submission" date="2022-11" db="EMBL/GenBank/DDBJ databases">
        <authorList>
            <person name="Petersen C."/>
        </authorList>
    </citation>
    <scope>NUCLEOTIDE SEQUENCE</scope>
    <source>
        <strain evidence="1">IBT 30069</strain>
    </source>
</reference>
<evidence type="ECO:0000313" key="2">
    <source>
        <dbReference type="Proteomes" id="UP001149165"/>
    </source>
</evidence>
<sequence length="487" mass="56857">MTALCRPGGVTSLAQLGDFSKFPFELRLIIWDFLLSRAAETPLTNYISIISCSSFLYHEISHRFYQDFSHAVMLRPVPTQGILVHIYSHNQRNFWDLQNDDNLKKYLDAFIRANGDTPRITVIIHPTSPVDPSGIIGLWNKSNTFVDTLRSLAHISEAEIPLVTVRLMGEWVLEEIPRRSIRGSPRRYPNLPYYREDHDDYYIALLPFLQLSGCKFDLPPDLEAVLSHGMPDSIFSEYQHTTSLSSDDERISGRLLNTRIWLDIKLDDTLGKTGGILRRDRFKNWFPDNADLTSLECKSTYEEQIMGFLMTNSDLYYAHDLHYDKLRRRHQFLFLWHDKLHREKEYPDETPKALIDKEASTPYTTWNSEIWLTRLPHGIPFIDTNILMWDIHYLDKRGVYSIYWTKVGALGKIHDHIGWWLSDAKRLFPSLQNGVGNGSTAPVVREWPCSVCKRYQKVCRWCKLYDTDRKCVVCREFIGREQQSTQL</sequence>
<dbReference type="EMBL" id="JAPQKH010000003">
    <property type="protein sequence ID" value="KAJ5106181.1"/>
    <property type="molecule type" value="Genomic_DNA"/>
</dbReference>
<proteinExistence type="predicted"/>
<dbReference type="AlphaFoldDB" id="A0A9W9FTI9"/>
<name>A0A9W9FTI9_9EURO</name>
<keyword evidence="2" id="KW-1185">Reference proteome</keyword>
<dbReference type="OrthoDB" id="3940621at2759"/>
<accession>A0A9W9FTI9</accession>
<reference evidence="1" key="2">
    <citation type="journal article" date="2023" name="IMA Fungus">
        <title>Comparative genomic study of the Penicillium genus elucidates a diverse pangenome and 15 lateral gene transfer events.</title>
        <authorList>
            <person name="Petersen C."/>
            <person name="Sorensen T."/>
            <person name="Nielsen M.R."/>
            <person name="Sondergaard T.E."/>
            <person name="Sorensen J.L."/>
            <person name="Fitzpatrick D.A."/>
            <person name="Frisvad J.C."/>
            <person name="Nielsen K.L."/>
        </authorList>
    </citation>
    <scope>NUCLEOTIDE SEQUENCE</scope>
    <source>
        <strain evidence="1">IBT 30069</strain>
    </source>
</reference>
<comment type="caution">
    <text evidence="1">The sequence shown here is derived from an EMBL/GenBank/DDBJ whole genome shotgun (WGS) entry which is preliminary data.</text>
</comment>
<gene>
    <name evidence="1" type="ORF">N7456_002856</name>
</gene>
<organism evidence="1 2">
    <name type="scientific">Penicillium angulare</name>
    <dbReference type="NCBI Taxonomy" id="116970"/>
    <lineage>
        <taxon>Eukaryota</taxon>
        <taxon>Fungi</taxon>
        <taxon>Dikarya</taxon>
        <taxon>Ascomycota</taxon>
        <taxon>Pezizomycotina</taxon>
        <taxon>Eurotiomycetes</taxon>
        <taxon>Eurotiomycetidae</taxon>
        <taxon>Eurotiales</taxon>
        <taxon>Aspergillaceae</taxon>
        <taxon>Penicillium</taxon>
    </lineage>
</organism>
<evidence type="ECO:0000313" key="1">
    <source>
        <dbReference type="EMBL" id="KAJ5106181.1"/>
    </source>
</evidence>
<protein>
    <submittedName>
        <fullName evidence="1">Uncharacterized protein</fullName>
    </submittedName>
</protein>
<dbReference type="Proteomes" id="UP001149165">
    <property type="component" value="Unassembled WGS sequence"/>
</dbReference>